<evidence type="ECO:0000256" key="3">
    <source>
        <dbReference type="SAM" id="Phobius"/>
    </source>
</evidence>
<keyword evidence="1" id="KW-0175">Coiled coil</keyword>
<feature type="transmembrane region" description="Helical" evidence="3">
    <location>
        <begin position="259"/>
        <end position="279"/>
    </location>
</feature>
<keyword evidence="5" id="KW-1185">Reference proteome</keyword>
<dbReference type="PANTHER" id="PTHR43243">
    <property type="entry name" value="INNER MEMBRANE TRANSPORTER YGJI-RELATED"/>
    <property type="match status" value="1"/>
</dbReference>
<feature type="transmembrane region" description="Helical" evidence="3">
    <location>
        <begin position="737"/>
        <end position="758"/>
    </location>
</feature>
<accession>A0A6A4WD07</accession>
<feature type="transmembrane region" description="Helical" evidence="3">
    <location>
        <begin position="674"/>
        <end position="693"/>
    </location>
</feature>
<keyword evidence="3" id="KW-0472">Membrane</keyword>
<evidence type="ECO:0000256" key="2">
    <source>
        <dbReference type="SAM" id="MobiDB-lite"/>
    </source>
</evidence>
<feature type="coiled-coil region" evidence="1">
    <location>
        <begin position="29"/>
        <end position="84"/>
    </location>
</feature>
<reference evidence="4 5" key="1">
    <citation type="submission" date="2019-07" db="EMBL/GenBank/DDBJ databases">
        <title>Draft genome assembly of a fouling barnacle, Amphibalanus amphitrite (Darwin, 1854): The first reference genome for Thecostraca.</title>
        <authorList>
            <person name="Kim W."/>
        </authorList>
    </citation>
    <scope>NUCLEOTIDE SEQUENCE [LARGE SCALE GENOMIC DNA]</scope>
    <source>
        <strain evidence="4">SNU_AA5</strain>
        <tissue evidence="4">Soma without cirri and trophi</tissue>
    </source>
</reference>
<feature type="region of interest" description="Disordered" evidence="2">
    <location>
        <begin position="543"/>
        <end position="588"/>
    </location>
</feature>
<comment type="caution">
    <text evidence="4">The sequence shown here is derived from an EMBL/GenBank/DDBJ whole genome shotgun (WGS) entry which is preliminary data.</text>
</comment>
<proteinExistence type="predicted"/>
<dbReference type="AlphaFoldDB" id="A0A6A4WD07"/>
<feature type="transmembrane region" description="Helical" evidence="3">
    <location>
        <begin position="417"/>
        <end position="439"/>
    </location>
</feature>
<dbReference type="Proteomes" id="UP000440578">
    <property type="component" value="Unassembled WGS sequence"/>
</dbReference>
<feature type="transmembrane region" description="Helical" evidence="3">
    <location>
        <begin position="375"/>
        <end position="396"/>
    </location>
</feature>
<feature type="compositionally biased region" description="Acidic residues" evidence="2">
    <location>
        <begin position="566"/>
        <end position="588"/>
    </location>
</feature>
<evidence type="ECO:0000256" key="1">
    <source>
        <dbReference type="SAM" id="Coils"/>
    </source>
</evidence>
<protein>
    <submittedName>
        <fullName evidence="4">Uncharacterized protein</fullName>
    </submittedName>
</protein>
<feature type="transmembrane region" description="Helical" evidence="3">
    <location>
        <begin position="332"/>
        <end position="355"/>
    </location>
</feature>
<evidence type="ECO:0000313" key="4">
    <source>
        <dbReference type="EMBL" id="KAF0301530.1"/>
    </source>
</evidence>
<feature type="region of interest" description="Disordered" evidence="2">
    <location>
        <begin position="809"/>
        <end position="829"/>
    </location>
</feature>
<name>A0A6A4WD07_AMPAM</name>
<organism evidence="4 5">
    <name type="scientific">Amphibalanus amphitrite</name>
    <name type="common">Striped barnacle</name>
    <name type="synonym">Balanus amphitrite</name>
    <dbReference type="NCBI Taxonomy" id="1232801"/>
    <lineage>
        <taxon>Eukaryota</taxon>
        <taxon>Metazoa</taxon>
        <taxon>Ecdysozoa</taxon>
        <taxon>Arthropoda</taxon>
        <taxon>Crustacea</taxon>
        <taxon>Multicrustacea</taxon>
        <taxon>Cirripedia</taxon>
        <taxon>Thoracica</taxon>
        <taxon>Thoracicalcarea</taxon>
        <taxon>Balanomorpha</taxon>
        <taxon>Balanoidea</taxon>
        <taxon>Balanidae</taxon>
        <taxon>Amphibalaninae</taxon>
        <taxon>Amphibalanus</taxon>
    </lineage>
</organism>
<keyword evidence="3" id="KW-1133">Transmembrane helix</keyword>
<keyword evidence="3" id="KW-0812">Transmembrane</keyword>
<feature type="transmembrane region" description="Helical" evidence="3">
    <location>
        <begin position="235"/>
        <end position="252"/>
    </location>
</feature>
<dbReference type="PANTHER" id="PTHR43243:SF20">
    <property type="entry name" value="CATIONIC AMINO ACID TRANSPORTER 3"/>
    <property type="match status" value="1"/>
</dbReference>
<gene>
    <name evidence="4" type="ORF">FJT64_026220</name>
</gene>
<sequence length="829" mass="85357">MTVGALRDLIKAEMTSFYEEMAAMFETRTKALETEVSALKSRVADLESHVENRDQQLDALGGSDDNREERLRKVEKVAENLEAEGKLSYLIFSGSAIPAAPQQQSREGGDVRRGEDVVDTVVGVLRRHLPSVPVSRDDVATARRIGNGKILCLYAAELAERRPEPPVSLYSAAAAGVGELAAAAAGALTLLLRAAALAAGARALSATVDQLTGGHLAELVRAVLGGGGAVTADPLAAGVCLLLAALLALGLESAGWLRALVLLSTLSAAAVFAVSAAFLTESASWGGQPLLPRGLVGLVEACALYSVVMWRGPEPPLRLTRSRHHCWDGARLTAAACGLLFLVYCCLASSVALVQHYQGGAERPLWALPGLGARGLRGAELAVGCCALVALSLLLVELAAPQGVLLAALAADGLAPAALAAPAAAGALTALVSAAAAGLLSTLQLLRLAASCQLLLAAALLCRALLERYAASAGTADLVSPAAAAARRSGGRQRGTAPLCRLKAGLGLLPQRLAQAGHEVAVIETAAPAPAADRTPLLAAERGGAHPACSCGPPPGRRLLLSHDAADDDDDDDDETDLSEPESDDTDIDAVVAEFRQHSVQVGDLRQHSVQVGDLRQHSVQVGDLRQYSVQAGDLRQHSVQAGDLRQHSVQFRPSALPRLLLRQEATPASARRVAIAVAALVVCGAGLGAALVARTAAPHTAHPLTSLVTALLLVSAAAFGAVIARQPWCGSCHAELQAPGCPWLPCAALLLILIGLVTLLQHVWAPLAACLAAGLLVYAVHGARPGRPEPGVAVLQHTDLLGLRPLGAGAAAGRRPPSPLHDTEPPGQ</sequence>
<dbReference type="GO" id="GO:0005886">
    <property type="term" value="C:plasma membrane"/>
    <property type="evidence" value="ECO:0007669"/>
    <property type="project" value="TreeGrafter"/>
</dbReference>
<feature type="transmembrane region" description="Helical" evidence="3">
    <location>
        <begin position="705"/>
        <end position="725"/>
    </location>
</feature>
<dbReference type="EMBL" id="VIIS01001157">
    <property type="protein sequence ID" value="KAF0301530.1"/>
    <property type="molecule type" value="Genomic_DNA"/>
</dbReference>
<evidence type="ECO:0000313" key="5">
    <source>
        <dbReference type="Proteomes" id="UP000440578"/>
    </source>
</evidence>
<dbReference type="GO" id="GO:0015171">
    <property type="term" value="F:amino acid transmembrane transporter activity"/>
    <property type="evidence" value="ECO:0007669"/>
    <property type="project" value="TreeGrafter"/>
</dbReference>
<dbReference type="Gene3D" id="1.20.1740.10">
    <property type="entry name" value="Amino acid/polyamine transporter I"/>
    <property type="match status" value="1"/>
</dbReference>